<dbReference type="Proteomes" id="UP000297245">
    <property type="component" value="Unassembled WGS sequence"/>
</dbReference>
<dbReference type="OrthoDB" id="3049395at2759"/>
<feature type="domain" description="Reverse transcriptase" evidence="1">
    <location>
        <begin position="1"/>
        <end position="92"/>
    </location>
</feature>
<feature type="non-terminal residue" evidence="2">
    <location>
        <position position="101"/>
    </location>
</feature>
<reference evidence="2 3" key="1">
    <citation type="journal article" date="2019" name="Nat. Ecol. Evol.">
        <title>Megaphylogeny resolves global patterns of mushroom evolution.</title>
        <authorList>
            <person name="Varga T."/>
            <person name="Krizsan K."/>
            <person name="Foldi C."/>
            <person name="Dima B."/>
            <person name="Sanchez-Garcia M."/>
            <person name="Sanchez-Ramirez S."/>
            <person name="Szollosi G.J."/>
            <person name="Szarkandi J.G."/>
            <person name="Papp V."/>
            <person name="Albert L."/>
            <person name="Andreopoulos W."/>
            <person name="Angelini C."/>
            <person name="Antonin V."/>
            <person name="Barry K.W."/>
            <person name="Bougher N.L."/>
            <person name="Buchanan P."/>
            <person name="Buyck B."/>
            <person name="Bense V."/>
            <person name="Catcheside P."/>
            <person name="Chovatia M."/>
            <person name="Cooper J."/>
            <person name="Damon W."/>
            <person name="Desjardin D."/>
            <person name="Finy P."/>
            <person name="Geml J."/>
            <person name="Haridas S."/>
            <person name="Hughes K."/>
            <person name="Justo A."/>
            <person name="Karasinski D."/>
            <person name="Kautmanova I."/>
            <person name="Kiss B."/>
            <person name="Kocsube S."/>
            <person name="Kotiranta H."/>
            <person name="LaButti K.M."/>
            <person name="Lechner B.E."/>
            <person name="Liimatainen K."/>
            <person name="Lipzen A."/>
            <person name="Lukacs Z."/>
            <person name="Mihaltcheva S."/>
            <person name="Morgado L.N."/>
            <person name="Niskanen T."/>
            <person name="Noordeloos M.E."/>
            <person name="Ohm R.A."/>
            <person name="Ortiz-Santana B."/>
            <person name="Ovrebo C."/>
            <person name="Racz N."/>
            <person name="Riley R."/>
            <person name="Savchenko A."/>
            <person name="Shiryaev A."/>
            <person name="Soop K."/>
            <person name="Spirin V."/>
            <person name="Szebenyi C."/>
            <person name="Tomsovsky M."/>
            <person name="Tulloss R.E."/>
            <person name="Uehling J."/>
            <person name="Grigoriev I.V."/>
            <person name="Vagvolgyi C."/>
            <person name="Papp T."/>
            <person name="Martin F.M."/>
            <person name="Miettinen O."/>
            <person name="Hibbett D.S."/>
            <person name="Nagy L.G."/>
        </authorList>
    </citation>
    <scope>NUCLEOTIDE SEQUENCE [LARGE SCALE GENOMIC DNA]</scope>
    <source>
        <strain evidence="2 3">CBS 962.96</strain>
    </source>
</reference>
<dbReference type="Pfam" id="PF00078">
    <property type="entry name" value="RVT_1"/>
    <property type="match status" value="1"/>
</dbReference>
<gene>
    <name evidence="2" type="ORF">K435DRAFT_606534</name>
</gene>
<accession>A0A4S8KM42</accession>
<evidence type="ECO:0000313" key="3">
    <source>
        <dbReference type="Proteomes" id="UP000297245"/>
    </source>
</evidence>
<protein>
    <recommendedName>
        <fullName evidence="1">Reverse transcriptase domain-containing protein</fullName>
    </recommendedName>
</protein>
<organism evidence="2 3">
    <name type="scientific">Dendrothele bispora (strain CBS 962.96)</name>
    <dbReference type="NCBI Taxonomy" id="1314807"/>
    <lineage>
        <taxon>Eukaryota</taxon>
        <taxon>Fungi</taxon>
        <taxon>Dikarya</taxon>
        <taxon>Basidiomycota</taxon>
        <taxon>Agaricomycotina</taxon>
        <taxon>Agaricomycetes</taxon>
        <taxon>Agaricomycetidae</taxon>
        <taxon>Agaricales</taxon>
        <taxon>Agaricales incertae sedis</taxon>
        <taxon>Dendrothele</taxon>
    </lineage>
</organism>
<keyword evidence="3" id="KW-1185">Reference proteome</keyword>
<feature type="non-terminal residue" evidence="2">
    <location>
        <position position="1"/>
    </location>
</feature>
<dbReference type="EMBL" id="ML180855">
    <property type="protein sequence ID" value="THU76541.1"/>
    <property type="molecule type" value="Genomic_DNA"/>
</dbReference>
<dbReference type="InterPro" id="IPR000477">
    <property type="entry name" value="RT_dom"/>
</dbReference>
<dbReference type="AlphaFoldDB" id="A0A4S8KM42"/>
<evidence type="ECO:0000313" key="2">
    <source>
        <dbReference type="EMBL" id="THU76541.1"/>
    </source>
</evidence>
<evidence type="ECO:0000259" key="1">
    <source>
        <dbReference type="Pfam" id="PF00078"/>
    </source>
</evidence>
<name>A0A4S8KM42_DENBC</name>
<sequence length="101" mass="11563">SYRLIGLESCLLKTLTAIIDNRIREWSMADDLIPDSQNGFRTHYRTHNNSFILRTAIDEARATGRPLYAVYIDLKNAFPSTDLPTLWVKLFQNGMSGPLFD</sequence>
<proteinExistence type="predicted"/>